<dbReference type="Gene3D" id="1.10.10.10">
    <property type="entry name" value="Winged helix-like DNA-binding domain superfamily/Winged helix DNA-binding domain"/>
    <property type="match status" value="1"/>
</dbReference>
<feature type="region of interest" description="Disordered" evidence="2">
    <location>
        <begin position="202"/>
        <end position="224"/>
    </location>
</feature>
<feature type="domain" description="Transcription regulator PadR N-terminal" evidence="3">
    <location>
        <begin position="7"/>
        <end position="80"/>
    </location>
</feature>
<keyword evidence="5" id="KW-1185">Reference proteome</keyword>
<dbReference type="Pfam" id="PF03551">
    <property type="entry name" value="PadR"/>
    <property type="match status" value="1"/>
</dbReference>
<dbReference type="InterPro" id="IPR036390">
    <property type="entry name" value="WH_DNA-bd_sf"/>
</dbReference>
<feature type="compositionally biased region" description="Basic and acidic residues" evidence="2">
    <location>
        <begin position="209"/>
        <end position="224"/>
    </location>
</feature>
<dbReference type="InterPro" id="IPR036388">
    <property type="entry name" value="WH-like_DNA-bd_sf"/>
</dbReference>
<dbReference type="AlphaFoldDB" id="A0A5C4VIN0"/>
<proteinExistence type="predicted"/>
<dbReference type="OrthoDB" id="3186544at2"/>
<dbReference type="SUPFAM" id="SSF46785">
    <property type="entry name" value="Winged helix' DNA-binding domain"/>
    <property type="match status" value="1"/>
</dbReference>
<gene>
    <name evidence="4" type="ORF">FH608_040405</name>
</gene>
<dbReference type="InterPro" id="IPR005149">
    <property type="entry name" value="Tscrpt_reg_PadR_N"/>
</dbReference>
<dbReference type="EMBL" id="VDLX02000021">
    <property type="protein sequence ID" value="KAB8189116.1"/>
    <property type="molecule type" value="Genomic_DNA"/>
</dbReference>
<evidence type="ECO:0000256" key="2">
    <source>
        <dbReference type="SAM" id="MobiDB-lite"/>
    </source>
</evidence>
<evidence type="ECO:0000313" key="4">
    <source>
        <dbReference type="EMBL" id="KAB8189116.1"/>
    </source>
</evidence>
<protein>
    <submittedName>
        <fullName evidence="4">PadR family transcriptional regulator</fullName>
    </submittedName>
</protein>
<comment type="caution">
    <text evidence="4">The sequence shown here is derived from an EMBL/GenBank/DDBJ whole genome shotgun (WGS) entry which is preliminary data.</text>
</comment>
<dbReference type="PANTHER" id="PTHR43252:SF6">
    <property type="entry name" value="NEGATIVE TRANSCRIPTION REGULATOR PADR"/>
    <property type="match status" value="1"/>
</dbReference>
<evidence type="ECO:0000259" key="3">
    <source>
        <dbReference type="Pfam" id="PF03551"/>
    </source>
</evidence>
<keyword evidence="1" id="KW-0175">Coiled coil</keyword>
<dbReference type="Proteomes" id="UP000312512">
    <property type="component" value="Unassembled WGS sequence"/>
</dbReference>
<name>A0A5C4VIN0_9ACTN</name>
<dbReference type="RefSeq" id="WP_139635713.1">
    <property type="nucleotide sequence ID" value="NZ_VDLX02000021.1"/>
</dbReference>
<dbReference type="PANTHER" id="PTHR43252">
    <property type="entry name" value="TRANSCRIPTIONAL REGULATOR YQJI"/>
    <property type="match status" value="1"/>
</dbReference>
<sequence>MSLRHALLAVLTAKPMTGYDLVKYFDGSVAFVWSAPHSQIYPELRRMENDGLVEVQVVPRGERAEKRVYSISEAGFEELRDWLVTLAPYQGERDPYRLRSAHFEIGTYDAARRQLQEHVRHYSRALREWEQMIDDVEAHRVSLLRQRLANRPETEHEAIVAFRRLAFRGEAAKARMEIAWAEEGLELLDELEQKGVELWGEKGTASVGRRTEARKARTGRRKAE</sequence>
<feature type="coiled-coil region" evidence="1">
    <location>
        <begin position="108"/>
        <end position="146"/>
    </location>
</feature>
<evidence type="ECO:0000313" key="5">
    <source>
        <dbReference type="Proteomes" id="UP000312512"/>
    </source>
</evidence>
<organism evidence="4 5">
    <name type="scientific">Nonomuraea phyllanthi</name>
    <dbReference type="NCBI Taxonomy" id="2219224"/>
    <lineage>
        <taxon>Bacteria</taxon>
        <taxon>Bacillati</taxon>
        <taxon>Actinomycetota</taxon>
        <taxon>Actinomycetes</taxon>
        <taxon>Streptosporangiales</taxon>
        <taxon>Streptosporangiaceae</taxon>
        <taxon>Nonomuraea</taxon>
    </lineage>
</organism>
<accession>A0A5C4VIN0</accession>
<evidence type="ECO:0000256" key="1">
    <source>
        <dbReference type="SAM" id="Coils"/>
    </source>
</evidence>
<reference evidence="4 5" key="1">
    <citation type="submission" date="2019-10" db="EMBL/GenBank/DDBJ databases">
        <title>Nonomuraea sp. nov., isolated from Phyllanthus amarus.</title>
        <authorList>
            <person name="Klykleung N."/>
            <person name="Tanasupawat S."/>
        </authorList>
    </citation>
    <scope>NUCLEOTIDE SEQUENCE [LARGE SCALE GENOMIC DNA]</scope>
    <source>
        <strain evidence="4 5">PA1-10</strain>
    </source>
</reference>